<dbReference type="EMBL" id="JBCGBO010000005">
    <property type="protein sequence ID" value="KAK9199485.1"/>
    <property type="molecule type" value="Genomic_DNA"/>
</dbReference>
<evidence type="ECO:0000313" key="2">
    <source>
        <dbReference type="EMBL" id="KAK9199485.1"/>
    </source>
</evidence>
<evidence type="ECO:0000313" key="3">
    <source>
        <dbReference type="Proteomes" id="UP001428341"/>
    </source>
</evidence>
<gene>
    <name evidence="2" type="ORF">WN944_014676</name>
</gene>
<protein>
    <submittedName>
        <fullName evidence="2">Uncharacterized protein</fullName>
    </submittedName>
</protein>
<name>A0AAP0MCI8_9ROSI</name>
<keyword evidence="3" id="KW-1185">Reference proteome</keyword>
<sequence>MLMLKSSRADNDDQVTLSMVKLALTKRCYLVDIMDIELSRCFLSSPNTRRPTEGIGSSRIRELHRRMSLEISSSSGEGRSSKRVDEIETDSNMDPSTSVVPFISENESSDESSSEESELKRTKISHRTEAESYPIDFMDCETTYEDLHRLRMEYSILDDIVLRIPGKGDILSRPPKGLKQRKLIVNLPTSGGNWKNKFFFVGVSWSLVYEIKGKPELQVETTVVNASSNKDLLSIDNLVNSCLVPRASEEMSGILEQMKKCGRIDCAPSSSFAPSNKSQSSKVISLVQALHLPSSGESEDLMEKSSACELAPSASSRTRSKFALQSQASDLLSSFQKDFDKFVKQEIIAKQNDRHAPALCNTMQRCIY</sequence>
<proteinExistence type="predicted"/>
<dbReference type="AlphaFoldDB" id="A0AAP0MCI8"/>
<feature type="compositionally biased region" description="Low complexity" evidence="1">
    <location>
        <begin position="69"/>
        <end position="78"/>
    </location>
</feature>
<feature type="compositionally biased region" description="Acidic residues" evidence="1">
    <location>
        <begin position="107"/>
        <end position="116"/>
    </location>
</feature>
<evidence type="ECO:0000256" key="1">
    <source>
        <dbReference type="SAM" id="MobiDB-lite"/>
    </source>
</evidence>
<dbReference type="Proteomes" id="UP001428341">
    <property type="component" value="Unassembled WGS sequence"/>
</dbReference>
<organism evidence="2 3">
    <name type="scientific">Citrus x changshan-huyou</name>
    <dbReference type="NCBI Taxonomy" id="2935761"/>
    <lineage>
        <taxon>Eukaryota</taxon>
        <taxon>Viridiplantae</taxon>
        <taxon>Streptophyta</taxon>
        <taxon>Embryophyta</taxon>
        <taxon>Tracheophyta</taxon>
        <taxon>Spermatophyta</taxon>
        <taxon>Magnoliopsida</taxon>
        <taxon>eudicotyledons</taxon>
        <taxon>Gunneridae</taxon>
        <taxon>Pentapetalae</taxon>
        <taxon>rosids</taxon>
        <taxon>malvids</taxon>
        <taxon>Sapindales</taxon>
        <taxon>Rutaceae</taxon>
        <taxon>Aurantioideae</taxon>
        <taxon>Citrus</taxon>
    </lineage>
</organism>
<comment type="caution">
    <text evidence="2">The sequence shown here is derived from an EMBL/GenBank/DDBJ whole genome shotgun (WGS) entry which is preliminary data.</text>
</comment>
<reference evidence="2 3" key="1">
    <citation type="submission" date="2024-05" db="EMBL/GenBank/DDBJ databases">
        <title>Haplotype-resolved chromosome-level genome assembly of Huyou (Citrus changshanensis).</title>
        <authorList>
            <person name="Miao C."/>
            <person name="Chen W."/>
            <person name="Wu Y."/>
            <person name="Wang L."/>
            <person name="Zhao S."/>
            <person name="Grierson D."/>
            <person name="Xu C."/>
            <person name="Chen K."/>
        </authorList>
    </citation>
    <scope>NUCLEOTIDE SEQUENCE [LARGE SCALE GENOMIC DNA]</scope>
    <source>
        <strain evidence="2">01-14</strain>
        <tissue evidence="2">Leaf</tissue>
    </source>
</reference>
<accession>A0AAP0MCI8</accession>
<feature type="region of interest" description="Disordered" evidence="1">
    <location>
        <begin position="67"/>
        <end position="125"/>
    </location>
</feature>
<feature type="compositionally biased region" description="Polar residues" evidence="1">
    <location>
        <begin position="90"/>
        <end position="99"/>
    </location>
</feature>